<evidence type="ECO:0000256" key="1">
    <source>
        <dbReference type="SAM" id="SignalP"/>
    </source>
</evidence>
<feature type="signal peptide" evidence="1">
    <location>
        <begin position="1"/>
        <end position="26"/>
    </location>
</feature>
<proteinExistence type="predicted"/>
<evidence type="ECO:0000313" key="4">
    <source>
        <dbReference type="Proteomes" id="UP000233276"/>
    </source>
</evidence>
<reference evidence="3 4" key="1">
    <citation type="submission" date="2017-12" db="EMBL/GenBank/DDBJ databases">
        <title>Isolation and characterization of estrogens degradatiion strain Microbacterium hominis SJTG1.</title>
        <authorList>
            <person name="Xiong W."/>
            <person name="Yin C."/>
            <person name="Zheng D."/>
            <person name="Liang R."/>
        </authorList>
    </citation>
    <scope>NUCLEOTIDE SEQUENCE [LARGE SCALE GENOMIC DNA]</scope>
    <source>
        <strain evidence="3 4">SJTG1</strain>
    </source>
</reference>
<dbReference type="InterPro" id="IPR005183">
    <property type="entry name" value="DUF305_CopM-like"/>
</dbReference>
<evidence type="ECO:0000313" key="3">
    <source>
        <dbReference type="EMBL" id="AUG28047.1"/>
    </source>
</evidence>
<feature type="chain" id="PRO_5014953489" evidence="1">
    <location>
        <begin position="27"/>
        <end position="203"/>
    </location>
</feature>
<organism evidence="3 4">
    <name type="scientific">Microbacterium hominis</name>
    <dbReference type="NCBI Taxonomy" id="162426"/>
    <lineage>
        <taxon>Bacteria</taxon>
        <taxon>Bacillati</taxon>
        <taxon>Actinomycetota</taxon>
        <taxon>Actinomycetes</taxon>
        <taxon>Micrococcales</taxon>
        <taxon>Microbacteriaceae</taxon>
        <taxon>Microbacterium</taxon>
    </lineage>
</organism>
<gene>
    <name evidence="3" type="ORF">CXR34_00270</name>
</gene>
<dbReference type="PANTHER" id="PTHR36933">
    <property type="entry name" value="SLL0788 PROTEIN"/>
    <property type="match status" value="1"/>
</dbReference>
<dbReference type="Proteomes" id="UP000233276">
    <property type="component" value="Chromosome"/>
</dbReference>
<dbReference type="PROSITE" id="PS51257">
    <property type="entry name" value="PROKAR_LIPOPROTEIN"/>
    <property type="match status" value="1"/>
</dbReference>
<dbReference type="AlphaFoldDB" id="A0A2K9DF36"/>
<sequence>MMNKKMRLAAVAAVPLAAVLFLAGCADNGGSMPGMDHGGSSSAPSESAEADFNMADSMFAMMMIPHHEQAVEMSDMILAKSDVDQRVLDLAQQIKDAQQPEIETMQGWLAEWGVSSDDMDMGEMEHGGGMMSDEDMAALESASGAEAAPLFLEQMIAHHQGAIEMAETELANGKNADALALAQAVVDTQSAEIETMQDLLGQL</sequence>
<dbReference type="Pfam" id="PF03713">
    <property type="entry name" value="DUF305"/>
    <property type="match status" value="1"/>
</dbReference>
<evidence type="ECO:0000259" key="2">
    <source>
        <dbReference type="Pfam" id="PF03713"/>
    </source>
</evidence>
<name>A0A2K9DF36_9MICO</name>
<dbReference type="Gene3D" id="1.20.1260.10">
    <property type="match status" value="1"/>
</dbReference>
<dbReference type="EMBL" id="CP025299">
    <property type="protein sequence ID" value="AUG28047.1"/>
    <property type="molecule type" value="Genomic_DNA"/>
</dbReference>
<protein>
    <submittedName>
        <fullName evidence="3">DUF305 domain-containing protein</fullName>
    </submittedName>
</protein>
<feature type="domain" description="DUF305" evidence="2">
    <location>
        <begin position="56"/>
        <end position="200"/>
    </location>
</feature>
<accession>A0A2K9DF36</accession>
<dbReference type="RefSeq" id="WP_067121076.1">
    <property type="nucleotide sequence ID" value="NZ_CP025299.1"/>
</dbReference>
<dbReference type="InterPro" id="IPR012347">
    <property type="entry name" value="Ferritin-like"/>
</dbReference>
<dbReference type="KEGG" id="mhos:CXR34_00270"/>
<keyword evidence="1" id="KW-0732">Signal</keyword>
<dbReference type="PANTHER" id="PTHR36933:SF1">
    <property type="entry name" value="SLL0788 PROTEIN"/>
    <property type="match status" value="1"/>
</dbReference>